<feature type="domain" description="Adenosine deaminase" evidence="1">
    <location>
        <begin position="4"/>
        <end position="64"/>
    </location>
</feature>
<organism evidence="2 3">
    <name type="scientific">Actinacidiphila yanglinensis</name>
    <dbReference type="NCBI Taxonomy" id="310779"/>
    <lineage>
        <taxon>Bacteria</taxon>
        <taxon>Bacillati</taxon>
        <taxon>Actinomycetota</taxon>
        <taxon>Actinomycetes</taxon>
        <taxon>Kitasatosporales</taxon>
        <taxon>Streptomycetaceae</taxon>
        <taxon>Actinacidiphila</taxon>
    </lineage>
</organism>
<accession>A0A1H6C5W4</accession>
<dbReference type="Proteomes" id="UP000236754">
    <property type="component" value="Unassembled WGS sequence"/>
</dbReference>
<dbReference type="InterPro" id="IPR001365">
    <property type="entry name" value="A_deaminase_dom"/>
</dbReference>
<dbReference type="RefSeq" id="WP_103887198.1">
    <property type="nucleotide sequence ID" value="NZ_FNVU01000008.1"/>
</dbReference>
<dbReference type="SUPFAM" id="SSF51556">
    <property type="entry name" value="Metallo-dependent hydrolases"/>
    <property type="match status" value="1"/>
</dbReference>
<evidence type="ECO:0000313" key="3">
    <source>
        <dbReference type="Proteomes" id="UP000236754"/>
    </source>
</evidence>
<dbReference type="InterPro" id="IPR032466">
    <property type="entry name" value="Metal_Hydrolase"/>
</dbReference>
<evidence type="ECO:0000313" key="2">
    <source>
        <dbReference type="EMBL" id="SEG68344.1"/>
    </source>
</evidence>
<reference evidence="2 3" key="1">
    <citation type="submission" date="2016-10" db="EMBL/GenBank/DDBJ databases">
        <authorList>
            <person name="de Groot N.N."/>
        </authorList>
    </citation>
    <scope>NUCLEOTIDE SEQUENCE [LARGE SCALE GENOMIC DNA]</scope>
    <source>
        <strain evidence="2 3">CGMCC 4.2023</strain>
    </source>
</reference>
<dbReference type="GO" id="GO:0019239">
    <property type="term" value="F:deaminase activity"/>
    <property type="evidence" value="ECO:0007669"/>
    <property type="project" value="InterPro"/>
</dbReference>
<protein>
    <submittedName>
        <fullName evidence="2">Adenosine deaminase</fullName>
    </submittedName>
</protein>
<dbReference type="Gene3D" id="3.20.20.140">
    <property type="entry name" value="Metal-dependent hydrolases"/>
    <property type="match status" value="1"/>
</dbReference>
<dbReference type="EMBL" id="FNVU01000008">
    <property type="protein sequence ID" value="SEG68344.1"/>
    <property type="molecule type" value="Genomic_DNA"/>
</dbReference>
<keyword evidence="3" id="KW-1185">Reference proteome</keyword>
<evidence type="ECO:0000259" key="1">
    <source>
        <dbReference type="Pfam" id="PF00962"/>
    </source>
</evidence>
<sequence length="68" mass="7307">MRWCSLNADESLLFDTDLLREYEPARSVLGLSDERLAAVAAASITGSAAPNALKEGAVERVAAWLRTS</sequence>
<name>A0A1H6C5W4_9ACTN</name>
<proteinExistence type="predicted"/>
<dbReference type="Pfam" id="PF00962">
    <property type="entry name" value="A_deaminase"/>
    <property type="match status" value="1"/>
</dbReference>
<gene>
    <name evidence="2" type="ORF">SAMN05216223_10885</name>
</gene>
<dbReference type="AlphaFoldDB" id="A0A1H6C5W4"/>